<feature type="non-terminal residue" evidence="2">
    <location>
        <position position="141"/>
    </location>
</feature>
<dbReference type="Proteomes" id="UP001432027">
    <property type="component" value="Unassembled WGS sequence"/>
</dbReference>
<sequence length="141" mass="16433">SFAIFLPLLLFFTFHAMYTLRRNASRTLSSRTHSITIQLFNIFNFQLRGAMLFYVIPLVFVVFAGVIDTRQTFRVYGVYAFSLCPTHILFSLNPAQFTLSFIIRNSNHREILMRRVGNLIPLKLFRRIILREAVPAITITE</sequence>
<keyword evidence="1" id="KW-0812">Transmembrane</keyword>
<dbReference type="PANTHER" id="PTHR45830:SF15">
    <property type="entry name" value="SERPENTINE RECEPTOR, CLASS I"/>
    <property type="match status" value="1"/>
</dbReference>
<comment type="caution">
    <text evidence="2">The sequence shown here is derived from an EMBL/GenBank/DDBJ whole genome shotgun (WGS) entry which is preliminary data.</text>
</comment>
<protein>
    <recommendedName>
        <fullName evidence="4">G protein-coupled receptor</fullName>
    </recommendedName>
</protein>
<organism evidence="2 3">
    <name type="scientific">Pristionchus entomophagus</name>
    <dbReference type="NCBI Taxonomy" id="358040"/>
    <lineage>
        <taxon>Eukaryota</taxon>
        <taxon>Metazoa</taxon>
        <taxon>Ecdysozoa</taxon>
        <taxon>Nematoda</taxon>
        <taxon>Chromadorea</taxon>
        <taxon>Rhabditida</taxon>
        <taxon>Rhabditina</taxon>
        <taxon>Diplogasteromorpha</taxon>
        <taxon>Diplogasteroidea</taxon>
        <taxon>Neodiplogasteridae</taxon>
        <taxon>Pristionchus</taxon>
    </lineage>
</organism>
<proteinExistence type="predicted"/>
<keyword evidence="1" id="KW-1133">Transmembrane helix</keyword>
<evidence type="ECO:0000256" key="1">
    <source>
        <dbReference type="SAM" id="Phobius"/>
    </source>
</evidence>
<name>A0AAV5TIB4_9BILA</name>
<evidence type="ECO:0008006" key="4">
    <source>
        <dbReference type="Google" id="ProtNLM"/>
    </source>
</evidence>
<evidence type="ECO:0000313" key="3">
    <source>
        <dbReference type="Proteomes" id="UP001432027"/>
    </source>
</evidence>
<evidence type="ECO:0000313" key="2">
    <source>
        <dbReference type="EMBL" id="GMS94071.1"/>
    </source>
</evidence>
<feature type="transmembrane region" description="Helical" evidence="1">
    <location>
        <begin position="45"/>
        <end position="67"/>
    </location>
</feature>
<reference evidence="2" key="1">
    <citation type="submission" date="2023-10" db="EMBL/GenBank/DDBJ databases">
        <title>Genome assembly of Pristionchus species.</title>
        <authorList>
            <person name="Yoshida K."/>
            <person name="Sommer R.J."/>
        </authorList>
    </citation>
    <scope>NUCLEOTIDE SEQUENCE</scope>
    <source>
        <strain evidence="2">RS0144</strain>
    </source>
</reference>
<accession>A0AAV5TIB4</accession>
<keyword evidence="1" id="KW-0472">Membrane</keyword>
<dbReference type="EMBL" id="BTSX01000004">
    <property type="protein sequence ID" value="GMS94071.1"/>
    <property type="molecule type" value="Genomic_DNA"/>
</dbReference>
<keyword evidence="3" id="KW-1185">Reference proteome</keyword>
<dbReference type="AlphaFoldDB" id="A0AAV5TIB4"/>
<dbReference type="PANTHER" id="PTHR45830">
    <property type="entry name" value="SERPENTINE RECEPTOR, CLASS I"/>
    <property type="match status" value="1"/>
</dbReference>
<gene>
    <name evidence="2" type="ORF">PENTCL1PPCAC_16246</name>
</gene>
<feature type="non-terminal residue" evidence="2">
    <location>
        <position position="1"/>
    </location>
</feature>